<organism evidence="1">
    <name type="scientific">marine sediment metagenome</name>
    <dbReference type="NCBI Taxonomy" id="412755"/>
    <lineage>
        <taxon>unclassified sequences</taxon>
        <taxon>metagenomes</taxon>
        <taxon>ecological metagenomes</taxon>
    </lineage>
</organism>
<comment type="caution">
    <text evidence="1">The sequence shown here is derived from an EMBL/GenBank/DDBJ whole genome shotgun (WGS) entry which is preliminary data.</text>
</comment>
<gene>
    <name evidence="1" type="ORF">LCGC14_2167120</name>
</gene>
<protein>
    <submittedName>
        <fullName evidence="1">Uncharacterized protein</fullName>
    </submittedName>
</protein>
<dbReference type="EMBL" id="LAZR01027908">
    <property type="protein sequence ID" value="KKL64231.1"/>
    <property type="molecule type" value="Genomic_DNA"/>
</dbReference>
<accession>A0A0F9EDB7</accession>
<sequence length="228" mass="24199">MAMTAAEFADRYGMSETAAAETLARYEADPSNPEFASVAGIMQTATGVTYTGTSPTSTVAPPPPPAGIPLPDPQQGTIAPFGAQQDLFENPFAVGSPEWMEEVYGPRAGYMTGLGLYGKQGRTPFQSYQERLYDPLSRLYDLSSQFAAGGVSDTTPGGFMGQWGQPFAQNPFAMYAQARGMMGNVMGMAPEQRASFGLQGPTPALQDLMGMGLRQDLGLPGAQWLSGR</sequence>
<name>A0A0F9EDB7_9ZZZZ</name>
<feature type="non-terminal residue" evidence="1">
    <location>
        <position position="228"/>
    </location>
</feature>
<reference evidence="1" key="1">
    <citation type="journal article" date="2015" name="Nature">
        <title>Complex archaea that bridge the gap between prokaryotes and eukaryotes.</title>
        <authorList>
            <person name="Spang A."/>
            <person name="Saw J.H."/>
            <person name="Jorgensen S.L."/>
            <person name="Zaremba-Niedzwiedzka K."/>
            <person name="Martijn J."/>
            <person name="Lind A.E."/>
            <person name="van Eijk R."/>
            <person name="Schleper C."/>
            <person name="Guy L."/>
            <person name="Ettema T.J."/>
        </authorList>
    </citation>
    <scope>NUCLEOTIDE SEQUENCE</scope>
</reference>
<proteinExistence type="predicted"/>
<evidence type="ECO:0000313" key="1">
    <source>
        <dbReference type="EMBL" id="KKL64231.1"/>
    </source>
</evidence>
<dbReference type="AlphaFoldDB" id="A0A0F9EDB7"/>